<dbReference type="GO" id="GO:0004788">
    <property type="term" value="F:thiamine diphosphokinase activity"/>
    <property type="evidence" value="ECO:0007669"/>
    <property type="project" value="UniProtKB-UniRule"/>
</dbReference>
<sequence length="216" mass="24333">MKRVNLLAGGPIEQWAPELQKPTQITGQWVTADRGTWRLLQKGIVPTVAVGDFDSLTPAERQQVQEQVGDIRAVQAEKDETDTQLALSIALEELAADQVVIYGATGGRLDHFLANLFMPLEERFKPFLNRLEMRDSQNTIRFYLPGDYQIAKEVDKKYLAFIPLTPTTDLNLIDEKYPLHHFDTEVPISWASNEFIGATGRFNFKTGIVAVIQSTD</sequence>
<keyword evidence="1" id="KW-0808">Transferase</keyword>
<evidence type="ECO:0000259" key="6">
    <source>
        <dbReference type="SMART" id="SM00983"/>
    </source>
</evidence>
<name>A0A0R1S460_9LACO</name>
<evidence type="ECO:0000256" key="4">
    <source>
        <dbReference type="ARBA" id="ARBA00022840"/>
    </source>
</evidence>
<gene>
    <name evidence="7" type="ORF">FC69_GL000707</name>
</gene>
<dbReference type="Proteomes" id="UP000051264">
    <property type="component" value="Unassembled WGS sequence"/>
</dbReference>
<dbReference type="GO" id="GO:0006772">
    <property type="term" value="P:thiamine metabolic process"/>
    <property type="evidence" value="ECO:0007669"/>
    <property type="project" value="UniProtKB-UniRule"/>
</dbReference>
<keyword evidence="4" id="KW-0067">ATP-binding</keyword>
<dbReference type="STRING" id="1423747.FC69_GL000707"/>
<comment type="caution">
    <text evidence="7">The sequence shown here is derived from an EMBL/GenBank/DDBJ whole genome shotgun (WGS) entry which is preliminary data.</text>
</comment>
<dbReference type="EC" id="2.7.6.2" evidence="5"/>
<feature type="domain" description="Thiamin pyrophosphokinase thiamin-binding" evidence="6">
    <location>
        <begin position="146"/>
        <end position="210"/>
    </location>
</feature>
<dbReference type="AlphaFoldDB" id="A0A0R1S460"/>
<evidence type="ECO:0000256" key="5">
    <source>
        <dbReference type="NCBIfam" id="TIGR01378"/>
    </source>
</evidence>
<dbReference type="PANTHER" id="PTHR41299">
    <property type="entry name" value="THIAMINE PYROPHOSPHOKINASE"/>
    <property type="match status" value="1"/>
</dbReference>
<evidence type="ECO:0000256" key="2">
    <source>
        <dbReference type="ARBA" id="ARBA00022741"/>
    </source>
</evidence>
<proteinExistence type="predicted"/>
<dbReference type="GO" id="GO:0009229">
    <property type="term" value="P:thiamine diphosphate biosynthetic process"/>
    <property type="evidence" value="ECO:0007669"/>
    <property type="project" value="InterPro"/>
</dbReference>
<accession>A0A0R1S460</accession>
<dbReference type="NCBIfam" id="TIGR01378">
    <property type="entry name" value="thi_PPkinase"/>
    <property type="match status" value="1"/>
</dbReference>
<evidence type="ECO:0000313" key="7">
    <source>
        <dbReference type="EMBL" id="KRL61490.1"/>
    </source>
</evidence>
<dbReference type="InterPro" id="IPR006282">
    <property type="entry name" value="Thi_PPkinase"/>
</dbReference>
<evidence type="ECO:0000256" key="1">
    <source>
        <dbReference type="ARBA" id="ARBA00022679"/>
    </source>
</evidence>
<protein>
    <recommendedName>
        <fullName evidence="5">Thiamine diphosphokinase</fullName>
        <ecNumber evidence="5">2.7.6.2</ecNumber>
    </recommendedName>
</protein>
<dbReference type="CDD" id="cd07995">
    <property type="entry name" value="TPK"/>
    <property type="match status" value="1"/>
</dbReference>
<dbReference type="PATRIC" id="fig|1423747.3.peg.722"/>
<dbReference type="InterPro" id="IPR007373">
    <property type="entry name" value="Thiamin_PyroPKinase_B1-bd"/>
</dbReference>
<dbReference type="InterPro" id="IPR036759">
    <property type="entry name" value="TPK_catalytic_sf"/>
</dbReference>
<evidence type="ECO:0000256" key="3">
    <source>
        <dbReference type="ARBA" id="ARBA00022777"/>
    </source>
</evidence>
<dbReference type="GO" id="GO:0016301">
    <property type="term" value="F:kinase activity"/>
    <property type="evidence" value="ECO:0007669"/>
    <property type="project" value="UniProtKB-KW"/>
</dbReference>
<dbReference type="Gene3D" id="3.40.50.10240">
    <property type="entry name" value="Thiamin pyrophosphokinase, catalytic domain"/>
    <property type="match status" value="1"/>
</dbReference>
<dbReference type="PANTHER" id="PTHR41299:SF1">
    <property type="entry name" value="THIAMINE PYROPHOSPHOKINASE"/>
    <property type="match status" value="1"/>
</dbReference>
<dbReference type="InterPro" id="IPR053149">
    <property type="entry name" value="TPK"/>
</dbReference>
<dbReference type="Pfam" id="PF04263">
    <property type="entry name" value="TPK_catalytic"/>
    <property type="match status" value="1"/>
</dbReference>
<keyword evidence="2" id="KW-0547">Nucleotide-binding</keyword>
<dbReference type="EMBL" id="AZEX01000018">
    <property type="protein sequence ID" value="KRL61490.1"/>
    <property type="molecule type" value="Genomic_DNA"/>
</dbReference>
<dbReference type="SUPFAM" id="SSF63999">
    <property type="entry name" value="Thiamin pyrophosphokinase, catalytic domain"/>
    <property type="match status" value="1"/>
</dbReference>
<dbReference type="GO" id="GO:0030975">
    <property type="term" value="F:thiamine binding"/>
    <property type="evidence" value="ECO:0007669"/>
    <property type="project" value="InterPro"/>
</dbReference>
<keyword evidence="3" id="KW-0418">Kinase</keyword>
<dbReference type="Pfam" id="PF04265">
    <property type="entry name" value="TPK_B1_binding"/>
    <property type="match status" value="1"/>
</dbReference>
<dbReference type="InterPro" id="IPR007371">
    <property type="entry name" value="TPK_catalytic"/>
</dbReference>
<dbReference type="SMART" id="SM00983">
    <property type="entry name" value="TPK_B1_binding"/>
    <property type="match status" value="1"/>
</dbReference>
<dbReference type="GO" id="GO:0005524">
    <property type="term" value="F:ATP binding"/>
    <property type="evidence" value="ECO:0007669"/>
    <property type="project" value="UniProtKB-KW"/>
</dbReference>
<reference evidence="7 8" key="1">
    <citation type="journal article" date="2015" name="Genome Announc.">
        <title>Expanding the biotechnology potential of lactobacilli through comparative genomics of 213 strains and associated genera.</title>
        <authorList>
            <person name="Sun Z."/>
            <person name="Harris H.M."/>
            <person name="McCann A."/>
            <person name="Guo C."/>
            <person name="Argimon S."/>
            <person name="Zhang W."/>
            <person name="Yang X."/>
            <person name="Jeffery I.B."/>
            <person name="Cooney J.C."/>
            <person name="Kagawa T.F."/>
            <person name="Liu W."/>
            <person name="Song Y."/>
            <person name="Salvetti E."/>
            <person name="Wrobel A."/>
            <person name="Rasinkangas P."/>
            <person name="Parkhill J."/>
            <person name="Rea M.C."/>
            <person name="O'Sullivan O."/>
            <person name="Ritari J."/>
            <person name="Douillard F.P."/>
            <person name="Paul Ross R."/>
            <person name="Yang R."/>
            <person name="Briner A.E."/>
            <person name="Felis G.E."/>
            <person name="de Vos W.M."/>
            <person name="Barrangou R."/>
            <person name="Klaenhammer T.R."/>
            <person name="Caufield P.W."/>
            <person name="Cui Y."/>
            <person name="Zhang H."/>
            <person name="O'Toole P.W."/>
        </authorList>
    </citation>
    <scope>NUCLEOTIDE SEQUENCE [LARGE SCALE GENOMIC DNA]</scope>
    <source>
        <strain evidence="7 8">DSM 14340</strain>
    </source>
</reference>
<dbReference type="OrthoDB" id="9804377at2"/>
<organism evidence="7 8">
    <name type="scientific">Latilactobacillus fuchuensis DSM 14340 = JCM 11249</name>
    <dbReference type="NCBI Taxonomy" id="1423747"/>
    <lineage>
        <taxon>Bacteria</taxon>
        <taxon>Bacillati</taxon>
        <taxon>Bacillota</taxon>
        <taxon>Bacilli</taxon>
        <taxon>Lactobacillales</taxon>
        <taxon>Lactobacillaceae</taxon>
        <taxon>Latilactobacillus</taxon>
    </lineage>
</organism>
<dbReference type="eggNOG" id="COG1564">
    <property type="taxonomic scope" value="Bacteria"/>
</dbReference>
<evidence type="ECO:0000313" key="8">
    <source>
        <dbReference type="Proteomes" id="UP000051264"/>
    </source>
</evidence>
<dbReference type="RefSeq" id="WP_025082495.1">
    <property type="nucleotide sequence ID" value="NZ_AZEX01000018.1"/>
</dbReference>